<dbReference type="GO" id="GO:0000287">
    <property type="term" value="F:magnesium ion binding"/>
    <property type="evidence" value="ECO:0007669"/>
    <property type="project" value="InterPro"/>
</dbReference>
<keyword evidence="2" id="KW-0479">Metal-binding</keyword>
<name>A0A396GXT6_MEDTR</name>
<dbReference type="InterPro" id="IPR050148">
    <property type="entry name" value="Terpene_synthase-like"/>
</dbReference>
<comment type="caution">
    <text evidence="5">The sequence shown here is derived from an EMBL/GenBank/DDBJ whole genome shotgun (WGS) entry which is preliminary data.</text>
</comment>
<dbReference type="EMBL" id="PSQE01000007">
    <property type="protein sequence ID" value="RHN45946.1"/>
    <property type="molecule type" value="Genomic_DNA"/>
</dbReference>
<proteinExistence type="predicted"/>
<accession>A0A396GXT6</accession>
<evidence type="ECO:0000313" key="5">
    <source>
        <dbReference type="EMBL" id="RHN45946.1"/>
    </source>
</evidence>
<evidence type="ECO:0000256" key="1">
    <source>
        <dbReference type="ARBA" id="ARBA00001946"/>
    </source>
</evidence>
<dbReference type="EC" id="4.2.3.-" evidence="5"/>
<dbReference type="Proteomes" id="UP000265566">
    <property type="component" value="Chromosome 7"/>
</dbReference>
<protein>
    <submittedName>
        <fullName evidence="5">Putative lyase</fullName>
        <ecNumber evidence="5">4.2.3.-</ecNumber>
    </submittedName>
</protein>
<keyword evidence="3 5" id="KW-0456">Lyase</keyword>
<dbReference type="Gramene" id="rna40376">
    <property type="protein sequence ID" value="RHN45946.1"/>
    <property type="gene ID" value="gene40376"/>
</dbReference>
<evidence type="ECO:0000256" key="3">
    <source>
        <dbReference type="ARBA" id="ARBA00023239"/>
    </source>
</evidence>
<sequence>MRISKKSGAYPLLILTSYIGMGDIATKEIFNWVSNEPRIVNAAATLCRLMDEIVSNEKRGQVCSLLDCYMKQFNMSRDADIQECRNRMTSVWKDINEECLRPTKVPMPFMTCVLNLSRFMDVVYKNEDNYTDSNRLMKTCIKEVLVDPVPI</sequence>
<feature type="domain" description="Terpene synthase metal-binding" evidence="4">
    <location>
        <begin position="1"/>
        <end position="94"/>
    </location>
</feature>
<dbReference type="PANTHER" id="PTHR31225">
    <property type="entry name" value="OS04G0344100 PROTEIN-RELATED"/>
    <property type="match status" value="1"/>
</dbReference>
<dbReference type="Gene3D" id="1.10.600.10">
    <property type="entry name" value="Farnesyl Diphosphate Synthase"/>
    <property type="match status" value="1"/>
</dbReference>
<evidence type="ECO:0000259" key="4">
    <source>
        <dbReference type="Pfam" id="PF03936"/>
    </source>
</evidence>
<dbReference type="PANTHER" id="PTHR31225:SF221">
    <property type="entry name" value="(-)-GERMACRENE D SYNTHASE"/>
    <property type="match status" value="1"/>
</dbReference>
<dbReference type="InterPro" id="IPR005630">
    <property type="entry name" value="Terpene_synthase_metal-bd"/>
</dbReference>
<dbReference type="GO" id="GO:0010333">
    <property type="term" value="F:terpene synthase activity"/>
    <property type="evidence" value="ECO:0007669"/>
    <property type="project" value="InterPro"/>
</dbReference>
<dbReference type="AlphaFoldDB" id="A0A396GXT6"/>
<dbReference type="SUPFAM" id="SSF48576">
    <property type="entry name" value="Terpenoid synthases"/>
    <property type="match status" value="1"/>
</dbReference>
<dbReference type="Pfam" id="PF03936">
    <property type="entry name" value="Terpene_synth_C"/>
    <property type="match status" value="1"/>
</dbReference>
<evidence type="ECO:0000256" key="2">
    <source>
        <dbReference type="ARBA" id="ARBA00022723"/>
    </source>
</evidence>
<reference evidence="5" key="1">
    <citation type="journal article" date="2018" name="Nat. Plants">
        <title>Whole-genome landscape of Medicago truncatula symbiotic genes.</title>
        <authorList>
            <person name="Pecrix Y."/>
            <person name="Gamas P."/>
            <person name="Carrere S."/>
        </authorList>
    </citation>
    <scope>NUCLEOTIDE SEQUENCE</scope>
    <source>
        <tissue evidence="5">Leaves</tissue>
    </source>
</reference>
<dbReference type="InterPro" id="IPR008949">
    <property type="entry name" value="Isoprenoid_synthase_dom_sf"/>
</dbReference>
<gene>
    <name evidence="5" type="ORF">MtrunA17_Chr7g0236931</name>
</gene>
<dbReference type="GO" id="GO:0016114">
    <property type="term" value="P:terpenoid biosynthetic process"/>
    <property type="evidence" value="ECO:0007669"/>
    <property type="project" value="InterPro"/>
</dbReference>
<comment type="cofactor">
    <cofactor evidence="1">
        <name>Mg(2+)</name>
        <dbReference type="ChEBI" id="CHEBI:18420"/>
    </cofactor>
</comment>
<organism evidence="5">
    <name type="scientific">Medicago truncatula</name>
    <name type="common">Barrel medic</name>
    <name type="synonym">Medicago tribuloides</name>
    <dbReference type="NCBI Taxonomy" id="3880"/>
    <lineage>
        <taxon>Eukaryota</taxon>
        <taxon>Viridiplantae</taxon>
        <taxon>Streptophyta</taxon>
        <taxon>Embryophyta</taxon>
        <taxon>Tracheophyta</taxon>
        <taxon>Spermatophyta</taxon>
        <taxon>Magnoliopsida</taxon>
        <taxon>eudicotyledons</taxon>
        <taxon>Gunneridae</taxon>
        <taxon>Pentapetalae</taxon>
        <taxon>rosids</taxon>
        <taxon>fabids</taxon>
        <taxon>Fabales</taxon>
        <taxon>Fabaceae</taxon>
        <taxon>Papilionoideae</taxon>
        <taxon>50 kb inversion clade</taxon>
        <taxon>NPAAA clade</taxon>
        <taxon>Hologalegina</taxon>
        <taxon>IRL clade</taxon>
        <taxon>Trifolieae</taxon>
        <taxon>Medicago</taxon>
    </lineage>
</organism>